<protein>
    <submittedName>
        <fullName evidence="1">Phage-related protein</fullName>
    </submittedName>
</protein>
<dbReference type="AlphaFoldDB" id="D3DZY4"/>
<evidence type="ECO:0000313" key="1">
    <source>
        <dbReference type="EMBL" id="ADC46160.1"/>
    </source>
</evidence>
<keyword evidence="2" id="KW-1185">Reference proteome</keyword>
<accession>D3DZY4</accession>
<dbReference type="GeneID" id="8769948"/>
<dbReference type="PATRIC" id="fig|634498.28.peg.311"/>
<proteinExistence type="predicted"/>
<gene>
    <name evidence="1" type="ordered locus">mru_0308</name>
</gene>
<dbReference type="STRING" id="634498.mru_0308"/>
<organism evidence="1 2">
    <name type="scientific">Methanobrevibacter ruminantium (strain ATCC 35063 / DSM 1093 / JCM 13430 / OCM 146 / M1)</name>
    <name type="common">Methanobacterium ruminantium</name>
    <dbReference type="NCBI Taxonomy" id="634498"/>
    <lineage>
        <taxon>Archaea</taxon>
        <taxon>Methanobacteriati</taxon>
        <taxon>Methanobacteriota</taxon>
        <taxon>Methanomada group</taxon>
        <taxon>Methanobacteria</taxon>
        <taxon>Methanobacteriales</taxon>
        <taxon>Methanobacteriaceae</taxon>
        <taxon>Methanobrevibacter</taxon>
    </lineage>
</organism>
<name>D3DZY4_METRM</name>
<evidence type="ECO:0000313" key="2">
    <source>
        <dbReference type="Proteomes" id="UP000008680"/>
    </source>
</evidence>
<dbReference type="HOGENOM" id="CLU_803191_0_0_2"/>
<dbReference type="OrthoDB" id="78062at2157"/>
<dbReference type="EMBL" id="CP001719">
    <property type="protein sequence ID" value="ADC46160.1"/>
    <property type="molecule type" value="Genomic_DNA"/>
</dbReference>
<reference evidence="1 2" key="1">
    <citation type="journal article" date="2010" name="PLoS ONE">
        <title>The genome sequence of the rumen methanogen Methanobrevibacter ruminantium reveals new possibilities for controlling ruminant methane emissions.</title>
        <authorList>
            <person name="Leahy S.C."/>
            <person name="Kelly W.J."/>
            <person name="Altermann E."/>
            <person name="Ronimus R.S."/>
            <person name="Yeoman C.J."/>
            <person name="Pacheco D.M."/>
            <person name="Li D."/>
            <person name="Kong Z."/>
            <person name="McTavish S."/>
            <person name="Sang C."/>
            <person name="Lambie S.C."/>
            <person name="Janssen P.H."/>
            <person name="Dey D."/>
            <person name="Attwood G.T."/>
        </authorList>
    </citation>
    <scope>NUCLEOTIDE SEQUENCE [LARGE SCALE GENOMIC DNA]</scope>
    <source>
        <strain evidence="2">ATCC 35063 / DSM 1093 / JCM 13430 / OCM 146 / M1</strain>
    </source>
</reference>
<dbReference type="KEGG" id="mru:mru_0308"/>
<dbReference type="eggNOG" id="arCOG13488">
    <property type="taxonomic scope" value="Archaea"/>
</dbReference>
<dbReference type="Proteomes" id="UP000008680">
    <property type="component" value="Chromosome"/>
</dbReference>
<sequence length="345" mass="39031">MGNEATLNQLVNEQEKAVFKSMRTDMETGKAVLNVEQLGYFLREATLDNTILRDADFKLMKSFKKHLNRVGINGRVLTNGYDVNGETDPEIPAADVDFGANELDVKKLKAMCEIEDDEKEDNMTQAQFEQTLLQMMGERIGEDLEYWALFADSEVARSDDPLLNTNDGWLKKCANHISSRSIAPSNGMFDIEDGPEAMFDAMIKALPPRFRKNRRMLKFYVPFEVEDAYRNILINRGTGLGDSAQIGFNALSYKGIPIEHCSTLDDEDGRGMLGNRVCSMLTNPKNLAYGIWKNLSVEPERIAKNELTRYWFRIRGDVDYYFRNGAVVSVMNSSDAEALPELSRA</sequence>
<dbReference type="RefSeq" id="WP_012955116.1">
    <property type="nucleotide sequence ID" value="NC_013790.1"/>
</dbReference>